<dbReference type="InterPro" id="IPR036938">
    <property type="entry name" value="PAP2/HPO_sf"/>
</dbReference>
<name>A0A2K8P2L9_9MOLU</name>
<dbReference type="EMBL" id="CP024968">
    <property type="protein sequence ID" value="ATZ20997.1"/>
    <property type="molecule type" value="Genomic_DNA"/>
</dbReference>
<dbReference type="Proteomes" id="UP000232221">
    <property type="component" value="Chromosome"/>
</dbReference>
<dbReference type="Pfam" id="PF01569">
    <property type="entry name" value="PAP2"/>
    <property type="match status" value="1"/>
</dbReference>
<accession>A0A2K8P2L9</accession>
<evidence type="ECO:0000259" key="2">
    <source>
        <dbReference type="SMART" id="SM00014"/>
    </source>
</evidence>
<proteinExistence type="predicted"/>
<dbReference type="SUPFAM" id="SSF48317">
    <property type="entry name" value="Acid phosphatase/Vanadium-dependent haloperoxidase"/>
    <property type="match status" value="1"/>
</dbReference>
<evidence type="ECO:0000256" key="1">
    <source>
        <dbReference type="SAM" id="Phobius"/>
    </source>
</evidence>
<dbReference type="Gene3D" id="1.20.144.10">
    <property type="entry name" value="Phosphatidic acid phosphatase type 2/haloperoxidase"/>
    <property type="match status" value="1"/>
</dbReference>
<evidence type="ECO:0000313" key="3">
    <source>
        <dbReference type="EMBL" id="ATZ20997.1"/>
    </source>
</evidence>
<reference evidence="3 4" key="1">
    <citation type="submission" date="2017-11" db="EMBL/GenBank/DDBJ databases">
        <title>Genome sequence of Mesoplasma coleopterae BARC 779 (ATCC 49583).</title>
        <authorList>
            <person name="Lo W.-S."/>
            <person name="Kuo C.-H."/>
        </authorList>
    </citation>
    <scope>NUCLEOTIDE SEQUENCE [LARGE SCALE GENOMIC DNA]</scope>
    <source>
        <strain evidence="3 4">BARC 779</strain>
    </source>
</reference>
<gene>
    <name evidence="3" type="ORF">MCOLE_v1c04850</name>
</gene>
<feature type="transmembrane region" description="Helical" evidence="1">
    <location>
        <begin position="14"/>
        <end position="37"/>
    </location>
</feature>
<keyword evidence="1" id="KW-0472">Membrane</keyword>
<dbReference type="RefSeq" id="WP_100671163.1">
    <property type="nucleotide sequence ID" value="NZ_CP024968.1"/>
</dbReference>
<sequence length="299" mass="34863">MKLLKDKQILKKPYLYAFLLIGITLFTIFMVGTFLDAQIAEKIYREKSWFGYAFDKFGQLTFLIPVNFCVMGIFIYLTDKRKDWSVQLFIFKIIYLTLIYAGIAFYLFAPLMSNKDKHTNEVSVDIFNTFIFWIFFIATSIFYKLNPNFTEQTNFLWKVGLVIIYVIAIFLTTELLKNIFSRPRPIKSVINGEVPYREWWNITYVYGFGKNKSFPSGHVTSSITILGLALLFKKDSLYYYGVILVAFMFAGLVGSSRMVLAKHFLSDISFACIMAITWFLIFENVFLKMLNKKLGGDYE</sequence>
<feature type="transmembrane region" description="Helical" evidence="1">
    <location>
        <begin position="155"/>
        <end position="176"/>
    </location>
</feature>
<keyword evidence="1" id="KW-0812">Transmembrane</keyword>
<feature type="transmembrane region" description="Helical" evidence="1">
    <location>
        <begin position="57"/>
        <end position="77"/>
    </location>
</feature>
<protein>
    <recommendedName>
        <fullName evidence="2">Phosphatidic acid phosphatase type 2/haloperoxidase domain-containing protein</fullName>
    </recommendedName>
</protein>
<dbReference type="PANTHER" id="PTHR14969:SF13">
    <property type="entry name" value="AT30094P"/>
    <property type="match status" value="1"/>
</dbReference>
<dbReference type="AlphaFoldDB" id="A0A2K8P2L9"/>
<dbReference type="PANTHER" id="PTHR14969">
    <property type="entry name" value="SPHINGOSINE-1-PHOSPHATE PHOSPHOHYDROLASE"/>
    <property type="match status" value="1"/>
</dbReference>
<keyword evidence="1" id="KW-1133">Transmembrane helix</keyword>
<dbReference type="KEGG" id="mcol:MCOLE_v1c04850"/>
<dbReference type="OrthoDB" id="401048at2"/>
<evidence type="ECO:0000313" key="4">
    <source>
        <dbReference type="Proteomes" id="UP000232221"/>
    </source>
</evidence>
<organism evidence="3 4">
    <name type="scientific">Mesoplasma coleopterae</name>
    <dbReference type="NCBI Taxonomy" id="324078"/>
    <lineage>
        <taxon>Bacteria</taxon>
        <taxon>Bacillati</taxon>
        <taxon>Mycoplasmatota</taxon>
        <taxon>Mollicutes</taxon>
        <taxon>Entomoplasmatales</taxon>
        <taxon>Entomoplasmataceae</taxon>
        <taxon>Mesoplasma</taxon>
    </lineage>
</organism>
<dbReference type="SMART" id="SM00014">
    <property type="entry name" value="acidPPc"/>
    <property type="match status" value="1"/>
</dbReference>
<feature type="domain" description="Phosphatidic acid phosphatase type 2/haloperoxidase" evidence="2">
    <location>
        <begin position="159"/>
        <end position="283"/>
    </location>
</feature>
<dbReference type="InterPro" id="IPR000326">
    <property type="entry name" value="PAP2/HPO"/>
</dbReference>
<keyword evidence="4" id="KW-1185">Reference proteome</keyword>
<feature type="transmembrane region" description="Helical" evidence="1">
    <location>
        <begin position="124"/>
        <end position="143"/>
    </location>
</feature>
<feature type="transmembrane region" description="Helical" evidence="1">
    <location>
        <begin position="268"/>
        <end position="287"/>
    </location>
</feature>
<feature type="transmembrane region" description="Helical" evidence="1">
    <location>
        <begin position="89"/>
        <end position="112"/>
    </location>
</feature>
<feature type="transmembrane region" description="Helical" evidence="1">
    <location>
        <begin position="237"/>
        <end position="256"/>
    </location>
</feature>